<evidence type="ECO:0000256" key="1">
    <source>
        <dbReference type="SAM" id="MobiDB-lite"/>
    </source>
</evidence>
<feature type="region of interest" description="Disordered" evidence="1">
    <location>
        <begin position="1"/>
        <end position="21"/>
    </location>
</feature>
<accession>A0A5C5VDH7</accession>
<name>A0A5C5VDH7_9BACT</name>
<keyword evidence="2" id="KW-0812">Transmembrane</keyword>
<proteinExistence type="predicted"/>
<protein>
    <submittedName>
        <fullName evidence="3">Uncharacterized protein</fullName>
    </submittedName>
</protein>
<organism evidence="3 4">
    <name type="scientific">Posidoniimonas corsicana</name>
    <dbReference type="NCBI Taxonomy" id="1938618"/>
    <lineage>
        <taxon>Bacteria</taxon>
        <taxon>Pseudomonadati</taxon>
        <taxon>Planctomycetota</taxon>
        <taxon>Planctomycetia</taxon>
        <taxon>Pirellulales</taxon>
        <taxon>Lacipirellulaceae</taxon>
        <taxon>Posidoniimonas</taxon>
    </lineage>
</organism>
<sequence length="145" mass="16004">MMDNPFESPRAPSEPVHDTGAARAPNARGVLSAVSFAAAFVVSASIWLFAVQLTGHHEPWDGIWPIYHLWLFGGTLLAVLVQPRRPWWALLGTYVGQVVSLLLQGPDYPTWVALLVILLLSTWQAVLGASAGYLIGWVVPWRRFC</sequence>
<feature type="transmembrane region" description="Helical" evidence="2">
    <location>
        <begin position="111"/>
        <end position="139"/>
    </location>
</feature>
<keyword evidence="2" id="KW-1133">Transmembrane helix</keyword>
<reference evidence="3 4" key="1">
    <citation type="submission" date="2019-02" db="EMBL/GenBank/DDBJ databases">
        <title>Deep-cultivation of Planctomycetes and their phenomic and genomic characterization uncovers novel biology.</title>
        <authorList>
            <person name="Wiegand S."/>
            <person name="Jogler M."/>
            <person name="Boedeker C."/>
            <person name="Pinto D."/>
            <person name="Vollmers J."/>
            <person name="Rivas-Marin E."/>
            <person name="Kohn T."/>
            <person name="Peeters S.H."/>
            <person name="Heuer A."/>
            <person name="Rast P."/>
            <person name="Oberbeckmann S."/>
            <person name="Bunk B."/>
            <person name="Jeske O."/>
            <person name="Meyerdierks A."/>
            <person name="Storesund J.E."/>
            <person name="Kallscheuer N."/>
            <person name="Luecker S."/>
            <person name="Lage O.M."/>
            <person name="Pohl T."/>
            <person name="Merkel B.J."/>
            <person name="Hornburger P."/>
            <person name="Mueller R.-W."/>
            <person name="Bruemmer F."/>
            <person name="Labrenz M."/>
            <person name="Spormann A.M."/>
            <person name="Op Den Camp H."/>
            <person name="Overmann J."/>
            <person name="Amann R."/>
            <person name="Jetten M.S.M."/>
            <person name="Mascher T."/>
            <person name="Medema M.H."/>
            <person name="Devos D.P."/>
            <person name="Kaster A.-K."/>
            <person name="Ovreas L."/>
            <person name="Rohde M."/>
            <person name="Galperin M.Y."/>
            <person name="Jogler C."/>
        </authorList>
    </citation>
    <scope>NUCLEOTIDE SEQUENCE [LARGE SCALE GENOMIC DNA]</scope>
    <source>
        <strain evidence="3 4">KOR34</strain>
    </source>
</reference>
<dbReference type="AlphaFoldDB" id="A0A5C5VDH7"/>
<feature type="transmembrane region" description="Helical" evidence="2">
    <location>
        <begin position="62"/>
        <end position="80"/>
    </location>
</feature>
<dbReference type="EMBL" id="SIHJ01000001">
    <property type="protein sequence ID" value="TWT36664.1"/>
    <property type="molecule type" value="Genomic_DNA"/>
</dbReference>
<dbReference type="Proteomes" id="UP000316714">
    <property type="component" value="Unassembled WGS sequence"/>
</dbReference>
<feature type="transmembrane region" description="Helical" evidence="2">
    <location>
        <begin position="87"/>
        <end position="105"/>
    </location>
</feature>
<keyword evidence="4" id="KW-1185">Reference proteome</keyword>
<gene>
    <name evidence="3" type="ORF">KOR34_16030</name>
</gene>
<feature type="transmembrane region" description="Helical" evidence="2">
    <location>
        <begin position="30"/>
        <end position="50"/>
    </location>
</feature>
<evidence type="ECO:0000256" key="2">
    <source>
        <dbReference type="SAM" id="Phobius"/>
    </source>
</evidence>
<keyword evidence="2" id="KW-0472">Membrane</keyword>
<evidence type="ECO:0000313" key="3">
    <source>
        <dbReference type="EMBL" id="TWT36664.1"/>
    </source>
</evidence>
<evidence type="ECO:0000313" key="4">
    <source>
        <dbReference type="Proteomes" id="UP000316714"/>
    </source>
</evidence>
<comment type="caution">
    <text evidence="3">The sequence shown here is derived from an EMBL/GenBank/DDBJ whole genome shotgun (WGS) entry which is preliminary data.</text>
</comment>